<proteinExistence type="predicted"/>
<dbReference type="Proteomes" id="UP000270224">
    <property type="component" value="Unassembled WGS sequence"/>
</dbReference>
<accession>A0A3N0WWR7</accession>
<evidence type="ECO:0000259" key="2">
    <source>
        <dbReference type="PROSITE" id="PS50943"/>
    </source>
</evidence>
<dbReference type="InterPro" id="IPR039418">
    <property type="entry name" value="LexA-like"/>
</dbReference>
<reference evidence="4" key="1">
    <citation type="submission" date="2018-11" db="EMBL/GenBank/DDBJ databases">
        <title>Proposal to divide the Flavobacteriaceae and reorganize its genera based on Amino Acid Identity values calculated from whole genome sequences.</title>
        <authorList>
            <person name="Nicholson A.C."/>
            <person name="Gulvik C.A."/>
            <person name="Whitney A.M."/>
            <person name="Humrighouse B.W."/>
            <person name="Bell M."/>
            <person name="Holmens B."/>
            <person name="Steigerwalt A."/>
            <person name="Villarma A."/>
            <person name="Sheth M."/>
            <person name="Batra D."/>
            <person name="Pryor J."/>
            <person name="Bernardet J.-F."/>
            <person name="Hugo C."/>
            <person name="Kampfer P."/>
            <person name="Newman J."/>
            <person name="Mcquiston J.R."/>
        </authorList>
    </citation>
    <scope>NUCLEOTIDE SEQUENCE [LARGE SCALE GENOMIC DNA]</scope>
    <source>
        <strain evidence="4">H3056</strain>
    </source>
</reference>
<dbReference type="CDD" id="cd06529">
    <property type="entry name" value="S24_LexA-like"/>
    <property type="match status" value="1"/>
</dbReference>
<dbReference type="EMBL" id="RJUG01000003">
    <property type="protein sequence ID" value="ROI09211.1"/>
    <property type="molecule type" value="Genomic_DNA"/>
</dbReference>
<dbReference type="InterPro" id="IPR036286">
    <property type="entry name" value="LexA/Signal_pep-like_sf"/>
</dbReference>
<dbReference type="SUPFAM" id="SSF51306">
    <property type="entry name" value="LexA/Signal peptidase"/>
    <property type="match status" value="1"/>
</dbReference>
<evidence type="ECO:0000313" key="4">
    <source>
        <dbReference type="Proteomes" id="UP000270224"/>
    </source>
</evidence>
<dbReference type="SMART" id="SM00530">
    <property type="entry name" value="HTH_XRE"/>
    <property type="match status" value="1"/>
</dbReference>
<comment type="caution">
    <text evidence="3">The sequence shown here is derived from an EMBL/GenBank/DDBJ whole genome shotgun (WGS) entry which is preliminary data.</text>
</comment>
<dbReference type="InterPro" id="IPR001387">
    <property type="entry name" value="Cro/C1-type_HTH"/>
</dbReference>
<dbReference type="Gene3D" id="1.10.260.40">
    <property type="entry name" value="lambda repressor-like DNA-binding domains"/>
    <property type="match status" value="1"/>
</dbReference>
<dbReference type="Gene3D" id="2.10.109.10">
    <property type="entry name" value="Umud Fragment, subunit A"/>
    <property type="match status" value="1"/>
</dbReference>
<gene>
    <name evidence="3" type="ORF">EGI11_07305</name>
</gene>
<evidence type="ECO:0000313" key="3">
    <source>
        <dbReference type="EMBL" id="ROI09211.1"/>
    </source>
</evidence>
<dbReference type="PROSITE" id="PS50943">
    <property type="entry name" value="HTH_CROC1"/>
    <property type="match status" value="1"/>
</dbReference>
<keyword evidence="1" id="KW-0238">DNA-binding</keyword>
<name>A0A3N0WWR7_9FLAO</name>
<feature type="domain" description="HTH cro/C1-type" evidence="2">
    <location>
        <begin position="8"/>
        <end position="62"/>
    </location>
</feature>
<dbReference type="OrthoDB" id="3831186at2"/>
<dbReference type="SUPFAM" id="SSF47413">
    <property type="entry name" value="lambda repressor-like DNA-binding domains"/>
    <property type="match status" value="1"/>
</dbReference>
<evidence type="ECO:0000256" key="1">
    <source>
        <dbReference type="ARBA" id="ARBA00023125"/>
    </source>
</evidence>
<sequence length="258" mass="29639">MSVFSDNIRVLRDRKNISQQKLADDLSITRSRYVKYEDGTSEPPLELLIRISKYFQVSIDLLLAVDIRKYPLDNLLNLPDNRILFPVTVDEKGENKIEIVPQKAQMGYLAGYTDPEYIESLQTLSLPFLRNGKYRAFPAGGDSMPPYTDGTFIVGRYVESREHLKAGKTYIFITAEGIVYKRYAKQNRNGTLVGSDNTFYEPYEISWEEVREIWEFACSINTKELPFNETVHPEIKGLVLGIKKDIRKLNEKIATIAP</sequence>
<dbReference type="InterPro" id="IPR010982">
    <property type="entry name" value="Lambda_DNA-bd_dom_sf"/>
</dbReference>
<dbReference type="CDD" id="cd00093">
    <property type="entry name" value="HTH_XRE"/>
    <property type="match status" value="1"/>
</dbReference>
<dbReference type="Pfam" id="PF01381">
    <property type="entry name" value="HTH_3"/>
    <property type="match status" value="1"/>
</dbReference>
<dbReference type="AlphaFoldDB" id="A0A3N0WWR7"/>
<organism evidence="3 4">
    <name type="scientific">Kaistella daneshvariae</name>
    <dbReference type="NCBI Taxonomy" id="2487074"/>
    <lineage>
        <taxon>Bacteria</taxon>
        <taxon>Pseudomonadati</taxon>
        <taxon>Bacteroidota</taxon>
        <taxon>Flavobacteriia</taxon>
        <taxon>Flavobacteriales</taxon>
        <taxon>Weeksellaceae</taxon>
        <taxon>Chryseobacterium group</taxon>
        <taxon>Kaistella</taxon>
    </lineage>
</organism>
<dbReference type="GO" id="GO:0003677">
    <property type="term" value="F:DNA binding"/>
    <property type="evidence" value="ECO:0007669"/>
    <property type="project" value="UniProtKB-KW"/>
</dbReference>
<dbReference type="RefSeq" id="WP_123265792.1">
    <property type="nucleotide sequence ID" value="NZ_RJUG01000003.1"/>
</dbReference>
<dbReference type="PANTHER" id="PTHR46558:SF11">
    <property type="entry name" value="HTH-TYPE TRANSCRIPTIONAL REGULATOR XRE"/>
    <property type="match status" value="1"/>
</dbReference>
<dbReference type="PANTHER" id="PTHR46558">
    <property type="entry name" value="TRACRIPTIONAL REGULATORY PROTEIN-RELATED-RELATED"/>
    <property type="match status" value="1"/>
</dbReference>
<protein>
    <submittedName>
        <fullName evidence="3">Helix-turn-helix domain-containing protein</fullName>
    </submittedName>
</protein>